<evidence type="ECO:0000313" key="2">
    <source>
        <dbReference type="Proteomes" id="UP001433268"/>
    </source>
</evidence>
<dbReference type="Proteomes" id="UP001433268">
    <property type="component" value="Unassembled WGS sequence"/>
</dbReference>
<comment type="caution">
    <text evidence="1">The sequence shown here is derived from an EMBL/GenBank/DDBJ whole genome shotgun (WGS) entry which is preliminary data.</text>
</comment>
<dbReference type="RefSeq" id="XP_066665637.1">
    <property type="nucleotide sequence ID" value="XM_066813675.1"/>
</dbReference>
<name>A0ABR1VU66_9PEZI</name>
<keyword evidence="2" id="KW-1185">Reference proteome</keyword>
<proteinExistence type="predicted"/>
<reference evidence="1 2" key="1">
    <citation type="submission" date="2023-01" db="EMBL/GenBank/DDBJ databases">
        <title>Analysis of 21 Apiospora genomes using comparative genomics revels a genus with tremendous synthesis potential of carbohydrate active enzymes and secondary metabolites.</title>
        <authorList>
            <person name="Sorensen T."/>
        </authorList>
    </citation>
    <scope>NUCLEOTIDE SEQUENCE [LARGE SCALE GENOMIC DNA]</scope>
    <source>
        <strain evidence="1 2">CBS 114990</strain>
    </source>
</reference>
<dbReference type="GeneID" id="92046735"/>
<gene>
    <name evidence="1" type="ORF">PG997_009360</name>
</gene>
<sequence>MKYWYTRKGSIKSNYAIPRGTPIGMSSMIQHHDEDKNHTLERHLMSFLREPAVPRNEVNVKRIQVKPSCRTDDDRLTRFVSYVAINSHALRTATGHGSIGFEGFPTCPAVPDNSR</sequence>
<evidence type="ECO:0000313" key="1">
    <source>
        <dbReference type="EMBL" id="KAK8074697.1"/>
    </source>
</evidence>
<dbReference type="EMBL" id="JAQQWN010000007">
    <property type="protein sequence ID" value="KAK8074697.1"/>
    <property type="molecule type" value="Genomic_DNA"/>
</dbReference>
<accession>A0ABR1VU66</accession>
<organism evidence="1 2">
    <name type="scientific">Apiospora hydei</name>
    <dbReference type="NCBI Taxonomy" id="1337664"/>
    <lineage>
        <taxon>Eukaryota</taxon>
        <taxon>Fungi</taxon>
        <taxon>Dikarya</taxon>
        <taxon>Ascomycota</taxon>
        <taxon>Pezizomycotina</taxon>
        <taxon>Sordariomycetes</taxon>
        <taxon>Xylariomycetidae</taxon>
        <taxon>Amphisphaeriales</taxon>
        <taxon>Apiosporaceae</taxon>
        <taxon>Apiospora</taxon>
    </lineage>
</organism>
<protein>
    <submittedName>
        <fullName evidence="1">Uncharacterized protein</fullName>
    </submittedName>
</protein>